<reference evidence="2" key="1">
    <citation type="submission" date="2016-01" db="EMBL/GenBank/DDBJ databases">
        <title>Reference transcriptome for the parasite Schistocephalus solidus: insights into the molecular evolution of parasitism.</title>
        <authorList>
            <person name="Hebert F.O."/>
            <person name="Grambauer S."/>
            <person name="Barber I."/>
            <person name="Landry C.R."/>
            <person name="Aubin-Horth N."/>
        </authorList>
    </citation>
    <scope>NUCLEOTIDE SEQUENCE</scope>
</reference>
<feature type="compositionally biased region" description="Polar residues" evidence="1">
    <location>
        <begin position="57"/>
        <end position="67"/>
    </location>
</feature>
<dbReference type="EMBL" id="GEEE01023588">
    <property type="protein sequence ID" value="JAP39637.1"/>
    <property type="molecule type" value="Transcribed_RNA"/>
</dbReference>
<evidence type="ECO:0000313" key="2">
    <source>
        <dbReference type="EMBL" id="JAP39637.1"/>
    </source>
</evidence>
<feature type="region of interest" description="Disordered" evidence="1">
    <location>
        <begin position="735"/>
        <end position="764"/>
    </location>
</feature>
<feature type="compositionally biased region" description="Low complexity" evidence="1">
    <location>
        <begin position="939"/>
        <end position="977"/>
    </location>
</feature>
<proteinExistence type="predicted"/>
<feature type="region of interest" description="Disordered" evidence="1">
    <location>
        <begin position="432"/>
        <end position="457"/>
    </location>
</feature>
<gene>
    <name evidence="2" type="ORF">TR117240</name>
</gene>
<organism evidence="2">
    <name type="scientific">Schistocephalus solidus</name>
    <name type="common">Tapeworm</name>
    <dbReference type="NCBI Taxonomy" id="70667"/>
    <lineage>
        <taxon>Eukaryota</taxon>
        <taxon>Metazoa</taxon>
        <taxon>Spiralia</taxon>
        <taxon>Lophotrochozoa</taxon>
        <taxon>Platyhelminthes</taxon>
        <taxon>Cestoda</taxon>
        <taxon>Eucestoda</taxon>
        <taxon>Diphyllobothriidea</taxon>
        <taxon>Diphyllobothriidae</taxon>
        <taxon>Schistocephalus</taxon>
    </lineage>
</organism>
<feature type="region of interest" description="Disordered" evidence="1">
    <location>
        <begin position="40"/>
        <end position="80"/>
    </location>
</feature>
<evidence type="ECO:0000256" key="1">
    <source>
        <dbReference type="SAM" id="MobiDB-lite"/>
    </source>
</evidence>
<feature type="region of interest" description="Disordered" evidence="1">
    <location>
        <begin position="939"/>
        <end position="979"/>
    </location>
</feature>
<feature type="region of interest" description="Disordered" evidence="1">
    <location>
        <begin position="797"/>
        <end position="848"/>
    </location>
</feature>
<feature type="compositionally biased region" description="Low complexity" evidence="1">
    <location>
        <begin position="797"/>
        <end position="842"/>
    </location>
</feature>
<name>A0A0X3NQ33_SCHSO</name>
<accession>A0A0X3NQ33</accession>
<feature type="compositionally biased region" description="Polar residues" evidence="1">
    <location>
        <begin position="735"/>
        <end position="744"/>
    </location>
</feature>
<feature type="region of interest" description="Disordered" evidence="1">
    <location>
        <begin position="176"/>
        <end position="218"/>
    </location>
</feature>
<dbReference type="AlphaFoldDB" id="A0A0X3NQ33"/>
<protein>
    <submittedName>
        <fullName evidence="2">Uncharacterized protein</fullName>
    </submittedName>
</protein>
<sequence>MTLSEQTKVVSPDFVVDHLLIDSAPPPGFQADVQSLMTSDSLTNHSRSSDGAYGAQWPTTLGSQPVQPHSDRGTPHLPDGFGLTDDDGADLTIAANLHNACVTADDELALAHDSPDSAEAALTHHFRGMSVFDASRANHIWAVGAERRSGGTAGATVAASNADFSPGSGGFVIPKGGGSPGAGVSGSTPIAGAQPHSVDGSHDFNSSTSDVGTSGGTGVPPRMANLAASPTKKPANGISSTSVAEPMSGIDILSIWESRGTANPNRRGWLEDRLFDSNQPQSPLGAPQKSHLVEGNYTPKTVGQNSKTAATATTNGVAWDWNDSLPAPSSWRSIFTANKEPEAFAQPVPASRSSAASSAQDSAAFLTRGVWPPTATSTTANTGGGDASVNQFRNVSFLDVANCYPVTQQVNMSSSSQYATDGAVTAATSVAARTAPADQQQPTSSEELTPGSTGDDNTCVGNTTYPTLVSSKFDTPFSVQLPNSSSGMVSTGGVCVGQVNKDCAEGLYGAVLGEGRKSFVYGMPPPSQPPPTSTAFFSLDAGEMGEKALGPSETTPGFINGPPPGIPPCRNAVPSLLVNATAIGTGDPPAAVAGVTSSSDTVLPPDVASSVCVNYSVPGGTASLPSSTMTLDGCSMQPPPPGSSSMSVQQQQQQLRSDGFMPQLQQPTSAMPSNQVAAAAPTLCSLPPIDAMSMAMAMSMFMPQAAASGAPPMPMGTPNPTWNPLHFNMLMQQLVSGTPSSPSQPALAFSAPPPSTNTGVSTDGLTDPARLAVSALVFLQAQQQLLYAQQQQQQQQANPQQAQTQPQQVAIAQSPHYATQQATFQTQHQAHQQSAAQHPQIQLAPQGQPTASAAAAAAAAAAAFLHPNQLTQQAVMTGDPCAAGPQFITLATGQPLKVMALGPGGQLIQTTGLHQFMSASPMGMTMATQHPAVAIQTAANPQQQKAIQQQPPAQLQRRTPGNQLQQQQQMTSGSQQPTAFFTGVSQNASTATGIPLVQTASGGDELAQATTVGGVTGTATDEKLVYTAL</sequence>
<feature type="compositionally biased region" description="Polar residues" evidence="1">
    <location>
        <begin position="438"/>
        <end position="457"/>
    </location>
</feature>